<dbReference type="RefSeq" id="WP_309489482.1">
    <property type="nucleotide sequence ID" value="NZ_JAENIG010000004.1"/>
</dbReference>
<organism evidence="2 3">
    <name type="scientific">Oceaniferula flava</name>
    <dbReference type="NCBI Taxonomy" id="2800421"/>
    <lineage>
        <taxon>Bacteria</taxon>
        <taxon>Pseudomonadati</taxon>
        <taxon>Verrucomicrobiota</taxon>
        <taxon>Verrucomicrobiia</taxon>
        <taxon>Verrucomicrobiales</taxon>
        <taxon>Verrucomicrobiaceae</taxon>
        <taxon>Oceaniferula</taxon>
    </lineage>
</organism>
<dbReference type="Pfam" id="PF15071">
    <property type="entry name" value="TMEM220"/>
    <property type="match status" value="1"/>
</dbReference>
<gene>
    <name evidence="2" type="ORF">JIN83_07855</name>
</gene>
<keyword evidence="1" id="KW-0472">Membrane</keyword>
<keyword evidence="1 2" id="KW-0812">Transmembrane</keyword>
<feature type="transmembrane region" description="Helical" evidence="1">
    <location>
        <begin position="48"/>
        <end position="67"/>
    </location>
</feature>
<keyword evidence="3" id="KW-1185">Reference proteome</keyword>
<dbReference type="Proteomes" id="UP000634206">
    <property type="component" value="Unassembled WGS sequence"/>
</dbReference>
<feature type="transmembrane region" description="Helical" evidence="1">
    <location>
        <begin position="87"/>
        <end position="103"/>
    </location>
</feature>
<dbReference type="InterPro" id="IPR029377">
    <property type="entry name" value="TMEM220"/>
</dbReference>
<dbReference type="EMBL" id="JAENIG010000004">
    <property type="protein sequence ID" value="MBK1854871.1"/>
    <property type="molecule type" value="Genomic_DNA"/>
</dbReference>
<evidence type="ECO:0000313" key="3">
    <source>
        <dbReference type="Proteomes" id="UP000634206"/>
    </source>
</evidence>
<sequence length="114" mass="12853">MTVVFALFTYWQLNDLDQYHTEKWYLWVAAYAVCALISLASFFRRLPVIVYIAMAVAAVSAAVIRVQGVDWSHKILYNPDNPSGNETGGLLFVTLWMIVLAWGRKAPAKKSAEL</sequence>
<feature type="transmembrane region" description="Helical" evidence="1">
    <location>
        <begin position="24"/>
        <end position="43"/>
    </location>
</feature>
<reference evidence="2" key="1">
    <citation type="submission" date="2021-01" db="EMBL/GenBank/DDBJ databases">
        <title>Modified the classification status of verrucomicrobia.</title>
        <authorList>
            <person name="Feng X."/>
        </authorList>
    </citation>
    <scope>NUCLEOTIDE SEQUENCE</scope>
    <source>
        <strain evidence="2">5K15</strain>
    </source>
</reference>
<accession>A0AAE2SEK4</accession>
<protein>
    <submittedName>
        <fullName evidence="2">Transmembrane 220 family protein</fullName>
    </submittedName>
</protein>
<evidence type="ECO:0000313" key="2">
    <source>
        <dbReference type="EMBL" id="MBK1854871.1"/>
    </source>
</evidence>
<keyword evidence="1" id="KW-1133">Transmembrane helix</keyword>
<dbReference type="AlphaFoldDB" id="A0AAE2SEK4"/>
<comment type="caution">
    <text evidence="2">The sequence shown here is derived from an EMBL/GenBank/DDBJ whole genome shotgun (WGS) entry which is preliminary data.</text>
</comment>
<evidence type="ECO:0000256" key="1">
    <source>
        <dbReference type="SAM" id="Phobius"/>
    </source>
</evidence>
<proteinExistence type="predicted"/>
<name>A0AAE2SEK4_9BACT</name>